<feature type="non-terminal residue" evidence="2">
    <location>
        <position position="537"/>
    </location>
</feature>
<protein>
    <submittedName>
        <fullName evidence="2">Uncharacterized protein</fullName>
    </submittedName>
</protein>
<evidence type="ECO:0000256" key="1">
    <source>
        <dbReference type="SAM" id="MobiDB-lite"/>
    </source>
</evidence>
<evidence type="ECO:0000313" key="3">
    <source>
        <dbReference type="Proteomes" id="UP001165082"/>
    </source>
</evidence>
<feature type="region of interest" description="Disordered" evidence="1">
    <location>
        <begin position="327"/>
        <end position="438"/>
    </location>
</feature>
<comment type="caution">
    <text evidence="2">The sequence shown here is derived from an EMBL/GenBank/DDBJ whole genome shotgun (WGS) entry which is preliminary data.</text>
</comment>
<dbReference type="AlphaFoldDB" id="A0A9W7ADS2"/>
<name>A0A9W7ADS2_9STRA</name>
<feature type="region of interest" description="Disordered" evidence="1">
    <location>
        <begin position="253"/>
        <end position="311"/>
    </location>
</feature>
<accession>A0A9W7ADS2</accession>
<organism evidence="2 3">
    <name type="scientific">Triparma retinervis</name>
    <dbReference type="NCBI Taxonomy" id="2557542"/>
    <lineage>
        <taxon>Eukaryota</taxon>
        <taxon>Sar</taxon>
        <taxon>Stramenopiles</taxon>
        <taxon>Ochrophyta</taxon>
        <taxon>Bolidophyceae</taxon>
        <taxon>Parmales</taxon>
        <taxon>Triparmaceae</taxon>
        <taxon>Triparma</taxon>
    </lineage>
</organism>
<feature type="region of interest" description="Disordered" evidence="1">
    <location>
        <begin position="454"/>
        <end position="485"/>
    </location>
</feature>
<keyword evidence="3" id="KW-1185">Reference proteome</keyword>
<evidence type="ECO:0000313" key="2">
    <source>
        <dbReference type="EMBL" id="GMH67522.1"/>
    </source>
</evidence>
<dbReference type="OrthoDB" id="10512894at2759"/>
<feature type="compositionally biased region" description="Polar residues" evidence="1">
    <location>
        <begin position="266"/>
        <end position="291"/>
    </location>
</feature>
<feature type="compositionally biased region" description="Low complexity" evidence="1">
    <location>
        <begin position="390"/>
        <end position="420"/>
    </location>
</feature>
<feature type="compositionally biased region" description="Acidic residues" evidence="1">
    <location>
        <begin position="476"/>
        <end position="485"/>
    </location>
</feature>
<proteinExistence type="predicted"/>
<reference evidence="2" key="1">
    <citation type="submission" date="2022-07" db="EMBL/GenBank/DDBJ databases">
        <title>Genome analysis of Parmales, a sister group of diatoms, reveals the evolutionary specialization of diatoms from phago-mixotrophs to photoautotrophs.</title>
        <authorList>
            <person name="Ban H."/>
            <person name="Sato S."/>
            <person name="Yoshikawa S."/>
            <person name="Kazumasa Y."/>
            <person name="Nakamura Y."/>
            <person name="Ichinomiya M."/>
            <person name="Saitoh K."/>
            <person name="Sato N."/>
            <person name="Blanc-Mathieu R."/>
            <person name="Endo H."/>
            <person name="Kuwata A."/>
            <person name="Ogata H."/>
        </authorList>
    </citation>
    <scope>NUCLEOTIDE SEQUENCE</scope>
</reference>
<gene>
    <name evidence="2" type="ORF">TrRE_jg4443</name>
</gene>
<feature type="region of interest" description="Disordered" evidence="1">
    <location>
        <begin position="1"/>
        <end position="73"/>
    </location>
</feature>
<dbReference type="EMBL" id="BRXZ01004053">
    <property type="protein sequence ID" value="GMH67522.1"/>
    <property type="molecule type" value="Genomic_DNA"/>
</dbReference>
<feature type="compositionally biased region" description="Low complexity" evidence="1">
    <location>
        <begin position="253"/>
        <end position="265"/>
    </location>
</feature>
<feature type="compositionally biased region" description="Low complexity" evidence="1">
    <location>
        <begin position="361"/>
        <end position="373"/>
    </location>
</feature>
<feature type="compositionally biased region" description="Basic and acidic residues" evidence="1">
    <location>
        <begin position="17"/>
        <end position="27"/>
    </location>
</feature>
<sequence>MFRGGDMVTVPSNSKPGSREEQVKDGGMDFIGNRRTGTNSASDFTYSYPKRNRSKPKAMSPPAGPPPGVPPRKVARAFNATRSNSSKTAEITTHGGNLPLAMPQGLLDLNNSSLTISELVHLASVSRPSFDVALISAAITMGLGAGNKHENVKVIPDPQGMWSQTQRSLIRASDLISRIRCFDVEAAPEWRVNLIKLAVTEVEGGVNFESFEAFRKFNPNASKAVGKLFIWAYNTCASGNLLDAATAEGADGANNNDDLSDDSGSFDNKMSNATFSSQMPSSPQVKPTMNSRLRAKQLSRPISSPGDIRDRLRIATTSSPVDLEAAEVAAHSAPSPPKTKTGTMSPPSHPPTGESRKKSSVPRPSTSPVSFVSDVDSMERALYGSDKSKSPGSGSASPSESYSKGSASMRSSSPGASSSDTDSDDANGGSGGFTFSLGNLEKLTISMSNLDKLMEKTPRGSGGGGYSARAAASTVQEEEEEEGVVGEELAMEDGGGWGAGGASNPHLMLQQWMMFPVPCMEERGDTAKGSKEEVKEQ</sequence>
<feature type="compositionally biased region" description="Polar residues" evidence="1">
    <location>
        <begin position="35"/>
        <end position="45"/>
    </location>
</feature>
<dbReference type="Proteomes" id="UP001165082">
    <property type="component" value="Unassembled WGS sequence"/>
</dbReference>